<dbReference type="InterPro" id="IPR036597">
    <property type="entry name" value="Fido-like_dom_sf"/>
</dbReference>
<accession>A0ABQ0CCB1</accession>
<dbReference type="InterPro" id="IPR040198">
    <property type="entry name" value="Fido_containing"/>
</dbReference>
<dbReference type="Pfam" id="PF02661">
    <property type="entry name" value="Fic"/>
    <property type="match status" value="1"/>
</dbReference>
<dbReference type="PROSITE" id="PS51459">
    <property type="entry name" value="FIDO"/>
    <property type="match status" value="1"/>
</dbReference>
<dbReference type="Proteomes" id="UP001628193">
    <property type="component" value="Unassembled WGS sequence"/>
</dbReference>
<proteinExistence type="predicted"/>
<dbReference type="SUPFAM" id="SSF140931">
    <property type="entry name" value="Fic-like"/>
    <property type="match status" value="1"/>
</dbReference>
<feature type="domain" description="Fido" evidence="1">
    <location>
        <begin position="110"/>
        <end position="268"/>
    </location>
</feature>
<evidence type="ECO:0000259" key="1">
    <source>
        <dbReference type="PROSITE" id="PS51459"/>
    </source>
</evidence>
<comment type="caution">
    <text evidence="2">The sequence shown here is derived from an EMBL/GenBank/DDBJ whole genome shotgun (WGS) entry which is preliminary data.</text>
</comment>
<name>A0ABQ0CCB1_9PROT</name>
<evidence type="ECO:0000313" key="2">
    <source>
        <dbReference type="EMBL" id="GAB0058508.1"/>
    </source>
</evidence>
<organism evidence="2 3">
    <name type="scientific">Candidatus Magnetaquiglobus chichijimensis</name>
    <dbReference type="NCBI Taxonomy" id="3141448"/>
    <lineage>
        <taxon>Bacteria</taxon>
        <taxon>Pseudomonadati</taxon>
        <taxon>Pseudomonadota</taxon>
        <taxon>Magnetococcia</taxon>
        <taxon>Magnetococcales</taxon>
        <taxon>Candidatus Magnetaquicoccaceae</taxon>
        <taxon>Candidatus Magnetaquiglobus</taxon>
    </lineage>
</organism>
<dbReference type="InterPro" id="IPR003812">
    <property type="entry name" value="Fido"/>
</dbReference>
<sequence length="350" mass="39464">MHSLTPEYLSRLSMPPRLIRLVAALTEYRGKQTLWAQTKPEVLKHLRQMALIESVESSSRMENVEVRPKALIRIVRKGAEPAPHDRSQTELAGYRTALELIHKNAAEMPPTVNHVRQLHHELMRYTPSGGGNYKQASNDIVERDATGATIRIRLRTVEPALTETAMFGLHDNLAGALDAGEVEPLLLIPLYIHDFLYIHPFSDGNGRVARLMTILLLYRMGFEIGRYISLERLIEESKASYYDSLSLSDALWATGEHNHVPFTEYLLGIMLAAYRELEESTAIDLEHGARTRMVERAVESLPVEFRLADVEKRCPIVGRDTIRSALTKLKNEGKIVSVGRGPAAGWRRIS</sequence>
<dbReference type="RefSeq" id="WP_420906230.1">
    <property type="nucleotide sequence ID" value="NZ_BAAFGK010000005.1"/>
</dbReference>
<dbReference type="PANTHER" id="PTHR13504">
    <property type="entry name" value="FIDO DOMAIN-CONTAINING PROTEIN DDB_G0283145"/>
    <property type="match status" value="1"/>
</dbReference>
<reference evidence="2 3" key="1">
    <citation type="submission" date="2024-09" db="EMBL/GenBank/DDBJ databases">
        <title>Draft genome sequence of Candidatus Magnetaquicoccaceae bacterium FCR-1.</title>
        <authorList>
            <person name="Shimoshige H."/>
            <person name="Shimamura S."/>
            <person name="Taoka A."/>
            <person name="Kobayashi H."/>
            <person name="Maekawa T."/>
        </authorList>
    </citation>
    <scope>NUCLEOTIDE SEQUENCE [LARGE SCALE GENOMIC DNA]</scope>
    <source>
        <strain evidence="2 3">FCR-1</strain>
    </source>
</reference>
<evidence type="ECO:0000313" key="3">
    <source>
        <dbReference type="Proteomes" id="UP001628193"/>
    </source>
</evidence>
<dbReference type="PANTHER" id="PTHR13504:SF38">
    <property type="entry name" value="FIDO DOMAIN-CONTAINING PROTEIN"/>
    <property type="match status" value="1"/>
</dbReference>
<dbReference type="EMBL" id="BAAFGK010000005">
    <property type="protein sequence ID" value="GAB0058508.1"/>
    <property type="molecule type" value="Genomic_DNA"/>
</dbReference>
<keyword evidence="3" id="KW-1185">Reference proteome</keyword>
<dbReference type="Gene3D" id="1.10.3290.10">
    <property type="entry name" value="Fido-like domain"/>
    <property type="match status" value="1"/>
</dbReference>
<protein>
    <recommendedName>
        <fullName evidence="1">Fido domain-containing protein</fullName>
    </recommendedName>
</protein>
<gene>
    <name evidence="2" type="ORF">SIID45300_02859</name>
</gene>